<organism evidence="3">
    <name type="scientific">Brassica napus</name>
    <name type="common">Rape</name>
    <dbReference type="NCBI Taxonomy" id="3708"/>
    <lineage>
        <taxon>Eukaryota</taxon>
        <taxon>Viridiplantae</taxon>
        <taxon>Streptophyta</taxon>
        <taxon>Embryophyta</taxon>
        <taxon>Tracheophyta</taxon>
        <taxon>Spermatophyta</taxon>
        <taxon>Magnoliopsida</taxon>
        <taxon>eudicotyledons</taxon>
        <taxon>Gunneridae</taxon>
        <taxon>Pentapetalae</taxon>
        <taxon>rosids</taxon>
        <taxon>malvids</taxon>
        <taxon>Brassicales</taxon>
        <taxon>Brassicaceae</taxon>
        <taxon>Brassiceae</taxon>
        <taxon>Brassica</taxon>
    </lineage>
</organism>
<name>A0A816I335_BRANA</name>
<dbReference type="EMBL" id="HG994367">
    <property type="protein sequence ID" value="CAF1701018.1"/>
    <property type="molecule type" value="Genomic_DNA"/>
</dbReference>
<dbReference type="SUPFAM" id="SSF63411">
    <property type="entry name" value="LuxS/MPP-like metallohydrolase"/>
    <property type="match status" value="1"/>
</dbReference>
<keyword evidence="1" id="KW-0479">Metal-binding</keyword>
<dbReference type="GO" id="GO:0046872">
    <property type="term" value="F:metal ion binding"/>
    <property type="evidence" value="ECO:0007669"/>
    <property type="project" value="UniProtKB-KW"/>
</dbReference>
<dbReference type="Proteomes" id="UP001295469">
    <property type="component" value="Chromosome C03"/>
</dbReference>
<proteinExistence type="predicted"/>
<dbReference type="PANTHER" id="PTHR43690:SF18">
    <property type="entry name" value="INSULIN-DEGRADING ENZYME-RELATED"/>
    <property type="match status" value="1"/>
</dbReference>
<dbReference type="Pfam" id="PF22456">
    <property type="entry name" value="PqqF-like_C_4"/>
    <property type="match status" value="1"/>
</dbReference>
<dbReference type="PANTHER" id="PTHR43690">
    <property type="entry name" value="NARDILYSIN"/>
    <property type="match status" value="1"/>
</dbReference>
<dbReference type="Gene3D" id="3.30.830.10">
    <property type="entry name" value="Metalloenzyme, LuxS/M16 peptidase-like"/>
    <property type="match status" value="1"/>
</dbReference>
<evidence type="ECO:0000313" key="3">
    <source>
        <dbReference type="EMBL" id="CAF1701018.1"/>
    </source>
</evidence>
<dbReference type="AlphaFoldDB" id="A0A816I335"/>
<evidence type="ECO:0000259" key="2">
    <source>
        <dbReference type="Pfam" id="PF22456"/>
    </source>
</evidence>
<sequence>MFHQLRTVELYSGHSQNSACSWCFYITALTQRNDSSIYGVQLIMQSSVEGPEHIDWRVESLLKSFESKLSEISDEEFKRNVTALIDMKLGKPKELEGGISVLLARDSKWNTEIQP</sequence>
<gene>
    <name evidence="3" type="ORF">DARMORV10_C03P27960.1</name>
</gene>
<accession>A0A816I335</accession>
<reference evidence="3" key="1">
    <citation type="submission" date="2021-01" db="EMBL/GenBank/DDBJ databases">
        <authorList>
            <consortium name="Genoscope - CEA"/>
            <person name="William W."/>
        </authorList>
    </citation>
    <scope>NUCLEOTIDE SEQUENCE</scope>
</reference>
<feature type="domain" description="Coenzyme PQQ synthesis protein F-like C-terminal lobe" evidence="2">
    <location>
        <begin position="25"/>
        <end position="96"/>
    </location>
</feature>
<protein>
    <submittedName>
        <fullName evidence="3">(rape) hypothetical protein</fullName>
    </submittedName>
</protein>
<evidence type="ECO:0000256" key="1">
    <source>
        <dbReference type="ARBA" id="ARBA00022723"/>
    </source>
</evidence>
<dbReference type="InterPro" id="IPR054734">
    <property type="entry name" value="PqqF-like_C_4"/>
</dbReference>
<dbReference type="InterPro" id="IPR011249">
    <property type="entry name" value="Metalloenz_LuxS/M16"/>
</dbReference>
<dbReference type="InterPro" id="IPR050626">
    <property type="entry name" value="Peptidase_M16"/>
</dbReference>